<feature type="compositionally biased region" description="Basic and acidic residues" evidence="1">
    <location>
        <begin position="117"/>
        <end position="126"/>
    </location>
</feature>
<dbReference type="Proteomes" id="UP001165289">
    <property type="component" value="Unassembled WGS sequence"/>
</dbReference>
<protein>
    <submittedName>
        <fullName evidence="2">Uncharacterized protein</fullName>
    </submittedName>
</protein>
<feature type="region of interest" description="Disordered" evidence="1">
    <location>
        <begin position="28"/>
        <end position="149"/>
    </location>
</feature>
<keyword evidence="3" id="KW-1185">Reference proteome</keyword>
<sequence length="149" mass="16667">MPTNCVENNSKQLVSETGEVCVVSEARMENTEVIRDRKGERKRDRSREGSVENSKDAKRKRNEDLAPNTDLATKESSGIRTPKLNLKREPFVGAKHTTLPTNAQPKEGKPILLQKKKRDDFADYSRKYPPSDLASAPAVTQSKKKATSL</sequence>
<evidence type="ECO:0000313" key="3">
    <source>
        <dbReference type="Proteomes" id="UP001165289"/>
    </source>
</evidence>
<evidence type="ECO:0000313" key="2">
    <source>
        <dbReference type="EMBL" id="KAI6648839.1"/>
    </source>
</evidence>
<accession>A0AAV7JJ12</accession>
<feature type="compositionally biased region" description="Polar residues" evidence="1">
    <location>
        <begin position="70"/>
        <end position="79"/>
    </location>
</feature>
<evidence type="ECO:0000256" key="1">
    <source>
        <dbReference type="SAM" id="MobiDB-lite"/>
    </source>
</evidence>
<name>A0AAV7JJ12_9METZ</name>
<dbReference type="AlphaFoldDB" id="A0AAV7JJ12"/>
<gene>
    <name evidence="2" type="ORF">LOD99_7101</name>
</gene>
<proteinExistence type="predicted"/>
<feature type="compositionally biased region" description="Basic and acidic residues" evidence="1">
    <location>
        <begin position="28"/>
        <end position="64"/>
    </location>
</feature>
<dbReference type="EMBL" id="JAKMXF010000325">
    <property type="protein sequence ID" value="KAI6648839.1"/>
    <property type="molecule type" value="Genomic_DNA"/>
</dbReference>
<reference evidence="2 3" key="1">
    <citation type="journal article" date="2023" name="BMC Biol.">
        <title>The compact genome of the sponge Oopsacas minuta (Hexactinellida) is lacking key metazoan core genes.</title>
        <authorList>
            <person name="Santini S."/>
            <person name="Schenkelaars Q."/>
            <person name="Jourda C."/>
            <person name="Duchesne M."/>
            <person name="Belahbib H."/>
            <person name="Rocher C."/>
            <person name="Selva M."/>
            <person name="Riesgo A."/>
            <person name="Vervoort M."/>
            <person name="Leys S.P."/>
            <person name="Kodjabachian L."/>
            <person name="Le Bivic A."/>
            <person name="Borchiellini C."/>
            <person name="Claverie J.M."/>
            <person name="Renard E."/>
        </authorList>
    </citation>
    <scope>NUCLEOTIDE SEQUENCE [LARGE SCALE GENOMIC DNA]</scope>
    <source>
        <strain evidence="2">SPO-2</strain>
    </source>
</reference>
<organism evidence="2 3">
    <name type="scientific">Oopsacas minuta</name>
    <dbReference type="NCBI Taxonomy" id="111878"/>
    <lineage>
        <taxon>Eukaryota</taxon>
        <taxon>Metazoa</taxon>
        <taxon>Porifera</taxon>
        <taxon>Hexactinellida</taxon>
        <taxon>Hexasterophora</taxon>
        <taxon>Lyssacinosida</taxon>
        <taxon>Leucopsacidae</taxon>
        <taxon>Oopsacas</taxon>
    </lineage>
</organism>
<comment type="caution">
    <text evidence="2">The sequence shown here is derived from an EMBL/GenBank/DDBJ whole genome shotgun (WGS) entry which is preliminary data.</text>
</comment>